<dbReference type="Gene3D" id="3.90.1150.50">
    <property type="entry name" value="Transcription-repair-coupling factor, D7 domain"/>
    <property type="match status" value="1"/>
</dbReference>
<evidence type="ECO:0000256" key="1">
    <source>
        <dbReference type="ARBA" id="ARBA00022490"/>
    </source>
</evidence>
<dbReference type="InterPro" id="IPR014001">
    <property type="entry name" value="Helicase_ATP-bd"/>
</dbReference>
<dbReference type="GO" id="GO:0003684">
    <property type="term" value="F:damaged DNA binding"/>
    <property type="evidence" value="ECO:0007669"/>
    <property type="project" value="InterPro"/>
</dbReference>
<dbReference type="Gene3D" id="3.40.50.11140">
    <property type="match status" value="1"/>
</dbReference>
<dbReference type="PANTHER" id="PTHR47964:SF1">
    <property type="entry name" value="ATP-DEPENDENT DNA HELICASE HOMOLOG RECG, CHLOROPLASTIC"/>
    <property type="match status" value="1"/>
</dbReference>
<dbReference type="InterPro" id="IPR004576">
    <property type="entry name" value="Mfd"/>
</dbReference>
<evidence type="ECO:0000313" key="13">
    <source>
        <dbReference type="Proteomes" id="UP000317214"/>
    </source>
</evidence>
<reference evidence="12 13" key="1">
    <citation type="submission" date="2018-09" db="EMBL/GenBank/DDBJ databases">
        <title>The complete genome sequence of Neokomagataea tanensis NBRC 106556(T).</title>
        <authorList>
            <person name="Chua K.-O."/>
            <person name="See-Too W.-S."/>
            <person name="Hong K.-W."/>
            <person name="Yin W.-F."/>
            <person name="Chan K.-G."/>
        </authorList>
    </citation>
    <scope>NUCLEOTIDE SEQUENCE [LARGE SCALE GENOMIC DNA]</scope>
    <source>
        <strain evidence="13">AH13 \ NBRC 106556</strain>
    </source>
</reference>
<keyword evidence="4 9" id="KW-0378">Hydrolase</keyword>
<dbReference type="GO" id="GO:0006355">
    <property type="term" value="P:regulation of DNA-templated transcription"/>
    <property type="evidence" value="ECO:0007669"/>
    <property type="project" value="UniProtKB-UniRule"/>
</dbReference>
<dbReference type="HAMAP" id="MF_00969">
    <property type="entry name" value="TRCF"/>
    <property type="match status" value="1"/>
</dbReference>
<dbReference type="Pfam" id="PF00271">
    <property type="entry name" value="Helicase_C"/>
    <property type="match status" value="1"/>
</dbReference>
<dbReference type="InterPro" id="IPR041471">
    <property type="entry name" value="UvrB_inter"/>
</dbReference>
<dbReference type="Gene3D" id="2.40.10.170">
    <property type="match status" value="1"/>
</dbReference>
<evidence type="ECO:0000256" key="9">
    <source>
        <dbReference type="HAMAP-Rule" id="MF_00969"/>
    </source>
</evidence>
<dbReference type="EC" id="3.6.4.-" evidence="9"/>
<evidence type="ECO:0000313" key="12">
    <source>
        <dbReference type="EMBL" id="QDH23963.1"/>
    </source>
</evidence>
<dbReference type="PROSITE" id="PS51194">
    <property type="entry name" value="HELICASE_CTER"/>
    <property type="match status" value="1"/>
</dbReference>
<dbReference type="NCBIfam" id="TIGR00580">
    <property type="entry name" value="mfd"/>
    <property type="match status" value="1"/>
</dbReference>
<comment type="similarity">
    <text evidence="9">In the N-terminal section; belongs to the UvrB family.</text>
</comment>
<dbReference type="SMART" id="SM00982">
    <property type="entry name" value="TRCF"/>
    <property type="match status" value="1"/>
</dbReference>
<dbReference type="RefSeq" id="WP_141491799.1">
    <property type="nucleotide sequence ID" value="NZ_CP032485.1"/>
</dbReference>
<dbReference type="AlphaFoldDB" id="A0A4Y6V1T0"/>
<dbReference type="InterPro" id="IPR011545">
    <property type="entry name" value="DEAD/DEAH_box_helicase_dom"/>
</dbReference>
<dbReference type="InterPro" id="IPR047112">
    <property type="entry name" value="RecG/Mfd"/>
</dbReference>
<name>A0A4Y6V1T0_9PROT</name>
<gene>
    <name evidence="9 12" type="primary">mfd</name>
    <name evidence="12" type="ORF">D5366_00290</name>
</gene>
<evidence type="ECO:0000256" key="5">
    <source>
        <dbReference type="ARBA" id="ARBA00022806"/>
    </source>
</evidence>
<dbReference type="Pfam" id="PF21132">
    <property type="entry name" value="MFD_D3"/>
    <property type="match status" value="1"/>
</dbReference>
<dbReference type="SUPFAM" id="SSF52540">
    <property type="entry name" value="P-loop containing nucleoside triphosphate hydrolases"/>
    <property type="match status" value="4"/>
</dbReference>
<keyword evidence="8 9" id="KW-0234">DNA repair</keyword>
<dbReference type="Pfam" id="PF17757">
    <property type="entry name" value="UvrB_inter"/>
    <property type="match status" value="1"/>
</dbReference>
<sequence>MEQNETKNRETAAAFGPVVWGVPEGSVAFLLRQRLAEHEGPLLHVARDDASVAALADMLAWLMPEVEVLKLPAWDCLPYDRVSPNPAIVAERVGTMCRLLEPTKARRIVLTTIHALVQRLPPKAAFAGQSINVAEGESLDQSLLIELLIASGYNRTDTVMEPGEFATRGGIFDLFPSGAAEPVRLDLFGDEVENIRNFDVGTQRSTQTLKRFVLRPVSEFALTPDNISHFRTGWRDSFGSSAAGDVVYAHVSEGRRHPGLEHYLPLFYDTHDQHMATVLDYVPGAAVSFEAQTPDVLRARLEMITDHYEARRVPVREGETPYRALPPHRLYLNQHAWDAMLAHAPAVMLNSFAKPDLGTGIDAGGRPGALFARAKDGSRDGVFEAFGQQVKDWSEQGRRTYVTAWSRGSRDRIAHLLKEHGVAVAEYEDWPSAASLPKGTVGLLVLGLERGFVLDRLCFVSEQDLLGERIARPPRRKKRGEQFISQIGEIAEGDLVVHHDYGIGRYAGLETVTEGRVAHDYLSISYDGEQRLLLPVENIDLLSRFGSEQTGVQLDRLGGTSWQDRKAKMKSRIRVMAGELIRTAAARALREAPTLAPAEGLWDEFCARFPYVETEDQSRAIADVLEDMSAGRPMDRLVCGDVGFGKTEVALRAAFVAALSGMQVAVVVPTTLLARQHFRSFSARFEGLPVRVAQLSRLVTAKEATKVREELAGGQIDIVVGTHALLAKTVSFDRLGLLIIDEEQHFGVSHKEKLKALREDVHVLTLSATPLPRTLQLSLSGVREMSLIATPPTDRLAVRTFITPFDSVMIREAIQRERFRGGQVFCVLPRLADLDRMAERLAEIVPDAKVVQAHGRLTPTELERVMTEFADGRYDILLSTNIVESGLDMPSVNTIIIHRADMFGLGQLYQLRGRVGRGKQRGYAYLTWPQTNPLSAASQKRLEIMQTLDSLGAGFTLASHDLDLRGAGNLLGDEQSGHIKEVGIELYQQMLEDAVLDMRRERGRRAEEEDADWTPNIILGLPVLIPEAYVKDLPVRLGLYRRIAALQNEDEVEAIRAELIDRFGKMPAEVGNLLDVVLIKRACREAGVERLETGPKGMVLQFRRNRFRNPTGLLDWVARKKDAGVKIRPDQKLAIIREMTNAKRIGYAKQVTGVLCKLVRKAS</sequence>
<evidence type="ECO:0000256" key="2">
    <source>
        <dbReference type="ARBA" id="ARBA00022741"/>
    </source>
</evidence>
<dbReference type="GO" id="GO:0000716">
    <property type="term" value="P:transcription-coupled nucleotide-excision repair, DNA damage recognition"/>
    <property type="evidence" value="ECO:0007669"/>
    <property type="project" value="UniProtKB-UniRule"/>
</dbReference>
<evidence type="ECO:0000256" key="7">
    <source>
        <dbReference type="ARBA" id="ARBA00023125"/>
    </source>
</evidence>
<keyword evidence="5" id="KW-0347">Helicase</keyword>
<dbReference type="Gene3D" id="3.40.50.300">
    <property type="entry name" value="P-loop containing nucleotide triphosphate hydrolases"/>
    <property type="match status" value="2"/>
</dbReference>
<accession>A0A4Y6V1T0</accession>
<dbReference type="GO" id="GO:0005737">
    <property type="term" value="C:cytoplasm"/>
    <property type="evidence" value="ECO:0007669"/>
    <property type="project" value="UniProtKB-SubCell"/>
</dbReference>
<evidence type="ECO:0000259" key="11">
    <source>
        <dbReference type="PROSITE" id="PS51194"/>
    </source>
</evidence>
<evidence type="ECO:0000256" key="4">
    <source>
        <dbReference type="ARBA" id="ARBA00022801"/>
    </source>
</evidence>
<comment type="similarity">
    <text evidence="9">In the C-terminal section; belongs to the helicase family. RecG subfamily.</text>
</comment>
<protein>
    <recommendedName>
        <fullName evidence="9">Transcription-repair-coupling factor</fullName>
        <shortName evidence="9">TRCF</shortName>
        <ecNumber evidence="9">3.6.4.-</ecNumber>
    </recommendedName>
</protein>
<evidence type="ECO:0000256" key="8">
    <source>
        <dbReference type="ARBA" id="ARBA00023204"/>
    </source>
</evidence>
<keyword evidence="3 9" id="KW-0227">DNA damage</keyword>
<dbReference type="InterPro" id="IPR036101">
    <property type="entry name" value="CarD-like/TRCF_RID_sf"/>
</dbReference>
<feature type="domain" description="Helicase C-terminal" evidence="11">
    <location>
        <begin position="809"/>
        <end position="963"/>
    </location>
</feature>
<dbReference type="EMBL" id="CP032485">
    <property type="protein sequence ID" value="QDH23963.1"/>
    <property type="molecule type" value="Genomic_DNA"/>
</dbReference>
<dbReference type="Proteomes" id="UP000317214">
    <property type="component" value="Chromosome"/>
</dbReference>
<dbReference type="Gene3D" id="3.30.2060.10">
    <property type="entry name" value="Penicillin-binding protein 1b domain"/>
    <property type="match status" value="1"/>
</dbReference>
<dbReference type="InterPro" id="IPR005118">
    <property type="entry name" value="TRCF_C"/>
</dbReference>
<dbReference type="SUPFAM" id="SSF141259">
    <property type="entry name" value="CarD-like"/>
    <property type="match status" value="1"/>
</dbReference>
<dbReference type="GO" id="GO:0005524">
    <property type="term" value="F:ATP binding"/>
    <property type="evidence" value="ECO:0007669"/>
    <property type="project" value="UniProtKB-UniRule"/>
</dbReference>
<dbReference type="PANTHER" id="PTHR47964">
    <property type="entry name" value="ATP-DEPENDENT DNA HELICASE HOMOLOG RECG, CHLOROPLASTIC"/>
    <property type="match status" value="1"/>
</dbReference>
<dbReference type="InterPro" id="IPR027417">
    <property type="entry name" value="P-loop_NTPase"/>
</dbReference>
<comment type="subcellular location">
    <subcellularLocation>
        <location evidence="9">Cytoplasm</location>
    </subcellularLocation>
</comment>
<evidence type="ECO:0000256" key="3">
    <source>
        <dbReference type="ARBA" id="ARBA00022763"/>
    </source>
</evidence>
<proteinExistence type="inferred from homology"/>
<dbReference type="KEGG" id="ntn:D5366_00290"/>
<organism evidence="12 13">
    <name type="scientific">Neokomagataea tanensis</name>
    <dbReference type="NCBI Taxonomy" id="661191"/>
    <lineage>
        <taxon>Bacteria</taxon>
        <taxon>Pseudomonadati</taxon>
        <taxon>Pseudomonadota</taxon>
        <taxon>Alphaproteobacteria</taxon>
        <taxon>Acetobacterales</taxon>
        <taxon>Acetobacteraceae</taxon>
        <taxon>Neokomagataea</taxon>
    </lineage>
</organism>
<dbReference type="Pfam" id="PF02559">
    <property type="entry name" value="CarD_TRCF_RID"/>
    <property type="match status" value="1"/>
</dbReference>
<dbReference type="CDD" id="cd17991">
    <property type="entry name" value="DEXHc_TRCF"/>
    <property type="match status" value="1"/>
</dbReference>
<dbReference type="Pfam" id="PF03461">
    <property type="entry name" value="TRCF"/>
    <property type="match status" value="1"/>
</dbReference>
<keyword evidence="2 9" id="KW-0547">Nucleotide-binding</keyword>
<evidence type="ECO:0000256" key="6">
    <source>
        <dbReference type="ARBA" id="ARBA00022840"/>
    </source>
</evidence>
<comment type="function">
    <text evidence="9">Couples transcription and DNA repair by recognizing RNA polymerase (RNAP) stalled at DNA lesions. Mediates ATP-dependent release of RNAP and its truncated transcript from the DNA, and recruitment of nucleotide excision repair machinery to the damaged site.</text>
</comment>
<keyword evidence="6 9" id="KW-0067">ATP-binding</keyword>
<dbReference type="OrthoDB" id="9804325at2"/>
<keyword evidence="7 9" id="KW-0238">DNA-binding</keyword>
<dbReference type="GO" id="GO:0003678">
    <property type="term" value="F:DNA helicase activity"/>
    <property type="evidence" value="ECO:0007669"/>
    <property type="project" value="TreeGrafter"/>
</dbReference>
<dbReference type="InterPro" id="IPR001650">
    <property type="entry name" value="Helicase_C-like"/>
</dbReference>
<dbReference type="InterPro" id="IPR048635">
    <property type="entry name" value="MFD_D3"/>
</dbReference>
<keyword evidence="13" id="KW-1185">Reference proteome</keyword>
<dbReference type="SMART" id="SM00490">
    <property type="entry name" value="HELICc"/>
    <property type="match status" value="1"/>
</dbReference>
<evidence type="ECO:0000259" key="10">
    <source>
        <dbReference type="PROSITE" id="PS51192"/>
    </source>
</evidence>
<dbReference type="InterPro" id="IPR037235">
    <property type="entry name" value="TRCF-like_C_D7"/>
</dbReference>
<dbReference type="GO" id="GO:0016787">
    <property type="term" value="F:hydrolase activity"/>
    <property type="evidence" value="ECO:0007669"/>
    <property type="project" value="UniProtKB-KW"/>
</dbReference>
<dbReference type="InterPro" id="IPR003711">
    <property type="entry name" value="CarD-like/TRCF_RID"/>
</dbReference>
<dbReference type="SMART" id="SM00487">
    <property type="entry name" value="DEXDc"/>
    <property type="match status" value="1"/>
</dbReference>
<dbReference type="SUPFAM" id="SSF143517">
    <property type="entry name" value="TRCF domain-like"/>
    <property type="match status" value="1"/>
</dbReference>
<keyword evidence="1 9" id="KW-0963">Cytoplasm</keyword>
<feature type="domain" description="Helicase ATP-binding" evidence="10">
    <location>
        <begin position="627"/>
        <end position="788"/>
    </location>
</feature>
<dbReference type="Gene3D" id="3.40.50.11180">
    <property type="match status" value="1"/>
</dbReference>
<dbReference type="PROSITE" id="PS51192">
    <property type="entry name" value="HELICASE_ATP_BIND_1"/>
    <property type="match status" value="1"/>
</dbReference>
<dbReference type="Pfam" id="PF00270">
    <property type="entry name" value="DEAD"/>
    <property type="match status" value="1"/>
</dbReference>
<dbReference type="SMART" id="SM01058">
    <property type="entry name" value="CarD_TRCF"/>
    <property type="match status" value="1"/>
</dbReference>